<name>A0A2P5WCW3_GOSBA</name>
<proteinExistence type="predicted"/>
<reference evidence="1 2" key="1">
    <citation type="submission" date="2015-01" db="EMBL/GenBank/DDBJ databases">
        <title>Genome of allotetraploid Gossypium barbadense reveals genomic plasticity and fiber elongation in cotton evolution.</title>
        <authorList>
            <person name="Chen X."/>
            <person name="Liu X."/>
            <person name="Zhao B."/>
            <person name="Zheng H."/>
            <person name="Hu Y."/>
            <person name="Lu G."/>
            <person name="Yang C."/>
            <person name="Chen J."/>
            <person name="Shan C."/>
            <person name="Zhang L."/>
            <person name="Zhou Y."/>
            <person name="Wang L."/>
            <person name="Guo W."/>
            <person name="Bai Y."/>
            <person name="Ruan J."/>
            <person name="Shangguan X."/>
            <person name="Mao Y."/>
            <person name="Jiang J."/>
            <person name="Zhu Y."/>
            <person name="Lei J."/>
            <person name="Kang H."/>
            <person name="Chen S."/>
            <person name="He X."/>
            <person name="Wang R."/>
            <person name="Wang Y."/>
            <person name="Chen J."/>
            <person name="Wang L."/>
            <person name="Yu S."/>
            <person name="Wang B."/>
            <person name="Wei J."/>
            <person name="Song S."/>
            <person name="Lu X."/>
            <person name="Gao Z."/>
            <person name="Gu W."/>
            <person name="Deng X."/>
            <person name="Ma D."/>
            <person name="Wang S."/>
            <person name="Liang W."/>
            <person name="Fang L."/>
            <person name="Cai C."/>
            <person name="Zhu X."/>
            <person name="Zhou B."/>
            <person name="Zhang Y."/>
            <person name="Chen Z."/>
            <person name="Xu S."/>
            <person name="Zhu R."/>
            <person name="Wang S."/>
            <person name="Zhang T."/>
            <person name="Zhao G."/>
        </authorList>
    </citation>
    <scope>NUCLEOTIDE SEQUENCE [LARGE SCALE GENOMIC DNA]</scope>
    <source>
        <strain evidence="2">cv. Xinhai21</strain>
        <tissue evidence="1">Leaf</tissue>
    </source>
</reference>
<accession>A0A2P5WCW3</accession>
<protein>
    <submittedName>
        <fullName evidence="1">Uncharacterized protein</fullName>
    </submittedName>
</protein>
<organism evidence="1 2">
    <name type="scientific">Gossypium barbadense</name>
    <name type="common">Sea Island cotton</name>
    <name type="synonym">Hibiscus barbadensis</name>
    <dbReference type="NCBI Taxonomy" id="3634"/>
    <lineage>
        <taxon>Eukaryota</taxon>
        <taxon>Viridiplantae</taxon>
        <taxon>Streptophyta</taxon>
        <taxon>Embryophyta</taxon>
        <taxon>Tracheophyta</taxon>
        <taxon>Spermatophyta</taxon>
        <taxon>Magnoliopsida</taxon>
        <taxon>eudicotyledons</taxon>
        <taxon>Gunneridae</taxon>
        <taxon>Pentapetalae</taxon>
        <taxon>rosids</taxon>
        <taxon>malvids</taxon>
        <taxon>Malvales</taxon>
        <taxon>Malvaceae</taxon>
        <taxon>Malvoideae</taxon>
        <taxon>Gossypium</taxon>
    </lineage>
</organism>
<evidence type="ECO:0000313" key="2">
    <source>
        <dbReference type="Proteomes" id="UP000239757"/>
    </source>
</evidence>
<dbReference type="EMBL" id="KZ668119">
    <property type="protein sequence ID" value="PPR88922.1"/>
    <property type="molecule type" value="Genomic_DNA"/>
</dbReference>
<sequence length="102" mass="11477">MPVFLGHVGAHGRVTRPCLASFTSPTPIYVAQPWQLIASPVGEKLFPYFTRSCLISWYVHCPWHAHVPGRLDGKTLCFKTQLVVYVSAIHPVPRVVAFILHR</sequence>
<gene>
    <name evidence="1" type="ORF">GOBAR_AA31764</name>
</gene>
<dbReference type="AlphaFoldDB" id="A0A2P5WCW3"/>
<dbReference type="Proteomes" id="UP000239757">
    <property type="component" value="Unassembled WGS sequence"/>
</dbReference>
<evidence type="ECO:0000313" key="1">
    <source>
        <dbReference type="EMBL" id="PPR88922.1"/>
    </source>
</evidence>